<keyword evidence="3 6" id="KW-0812">Transmembrane</keyword>
<evidence type="ECO:0000313" key="8">
    <source>
        <dbReference type="EMBL" id="SHK55778.1"/>
    </source>
</evidence>
<dbReference type="InterPro" id="IPR000175">
    <property type="entry name" value="Na/ntran_symport"/>
</dbReference>
<dbReference type="EMBL" id="FRAU01000004">
    <property type="protein sequence ID" value="SHK55778.1"/>
    <property type="molecule type" value="Genomic_DNA"/>
</dbReference>
<evidence type="ECO:0000256" key="7">
    <source>
        <dbReference type="SAM" id="Phobius"/>
    </source>
</evidence>
<dbReference type="SUPFAM" id="SSF161070">
    <property type="entry name" value="SNF-like"/>
    <property type="match status" value="1"/>
</dbReference>
<feature type="transmembrane region" description="Helical" evidence="7">
    <location>
        <begin position="429"/>
        <end position="450"/>
    </location>
</feature>
<feature type="transmembrane region" description="Helical" evidence="7">
    <location>
        <begin position="337"/>
        <end position="358"/>
    </location>
</feature>
<evidence type="ECO:0000256" key="5">
    <source>
        <dbReference type="ARBA" id="ARBA00023136"/>
    </source>
</evidence>
<feature type="transmembrane region" description="Helical" evidence="7">
    <location>
        <begin position="133"/>
        <end position="156"/>
    </location>
</feature>
<comment type="similarity">
    <text evidence="6">Belongs to the sodium:neurotransmitter symporter (SNF) (TC 2.A.22) family.</text>
</comment>
<feature type="transmembrane region" description="Helical" evidence="7">
    <location>
        <begin position="386"/>
        <end position="408"/>
    </location>
</feature>
<evidence type="ECO:0000256" key="1">
    <source>
        <dbReference type="ARBA" id="ARBA00004141"/>
    </source>
</evidence>
<feature type="transmembrane region" description="Helical" evidence="7">
    <location>
        <begin position="168"/>
        <end position="189"/>
    </location>
</feature>
<dbReference type="NCBIfam" id="NF037979">
    <property type="entry name" value="Na_transp"/>
    <property type="match status" value="1"/>
</dbReference>
<feature type="transmembrane region" description="Helical" evidence="7">
    <location>
        <begin position="209"/>
        <end position="229"/>
    </location>
</feature>
<keyword evidence="4 7" id="KW-1133">Transmembrane helix</keyword>
<comment type="subcellular location">
    <subcellularLocation>
        <location evidence="1">Membrane</location>
        <topology evidence="1">Multi-pass membrane protein</topology>
    </subcellularLocation>
</comment>
<name>A0A1M6TG65_9BACT</name>
<evidence type="ECO:0000256" key="3">
    <source>
        <dbReference type="ARBA" id="ARBA00022692"/>
    </source>
</evidence>
<dbReference type="Pfam" id="PF00209">
    <property type="entry name" value="SNF"/>
    <property type="match status" value="2"/>
</dbReference>
<accession>A0A1M6TG65</accession>
<dbReference type="RefSeq" id="WP_072715241.1">
    <property type="nucleotide sequence ID" value="NZ_FRAU01000004.1"/>
</dbReference>
<dbReference type="OrthoDB" id="9762833at2"/>
<feature type="transmembrane region" description="Helical" evidence="7">
    <location>
        <begin position="12"/>
        <end position="32"/>
    </location>
</feature>
<feature type="transmembrane region" description="Helical" evidence="7">
    <location>
        <begin position="297"/>
        <end position="325"/>
    </location>
</feature>
<dbReference type="GO" id="GO:0015293">
    <property type="term" value="F:symporter activity"/>
    <property type="evidence" value="ECO:0007669"/>
    <property type="project" value="UniProtKB-KW"/>
</dbReference>
<dbReference type="PANTHER" id="PTHR42948">
    <property type="entry name" value="TRANSPORTER"/>
    <property type="match status" value="1"/>
</dbReference>
<organism evidence="8 9">
    <name type="scientific">Rhodothermus profundi</name>
    <dbReference type="NCBI Taxonomy" id="633813"/>
    <lineage>
        <taxon>Bacteria</taxon>
        <taxon>Pseudomonadati</taxon>
        <taxon>Rhodothermota</taxon>
        <taxon>Rhodothermia</taxon>
        <taxon>Rhodothermales</taxon>
        <taxon>Rhodothermaceae</taxon>
        <taxon>Rhodothermus</taxon>
    </lineage>
</organism>
<keyword evidence="5 7" id="KW-0472">Membrane</keyword>
<evidence type="ECO:0000313" key="9">
    <source>
        <dbReference type="Proteomes" id="UP000185812"/>
    </source>
</evidence>
<keyword evidence="2 6" id="KW-0813">Transport</keyword>
<evidence type="ECO:0000256" key="4">
    <source>
        <dbReference type="ARBA" id="ARBA00022989"/>
    </source>
</evidence>
<dbReference type="AlphaFoldDB" id="A0A1M6TG65"/>
<dbReference type="PROSITE" id="PS00610">
    <property type="entry name" value="NA_NEUROTRAN_SYMP_1"/>
    <property type="match status" value="1"/>
</dbReference>
<dbReference type="PANTHER" id="PTHR42948:SF1">
    <property type="entry name" value="TRANSPORTER"/>
    <property type="match status" value="1"/>
</dbReference>
<feature type="transmembrane region" description="Helical" evidence="7">
    <location>
        <begin position="241"/>
        <end position="268"/>
    </location>
</feature>
<gene>
    <name evidence="8" type="ORF">SAMN04488087_1377</name>
</gene>
<feature type="transmembrane region" description="Helical" evidence="7">
    <location>
        <begin position="44"/>
        <end position="68"/>
    </location>
</feature>
<evidence type="ECO:0000256" key="6">
    <source>
        <dbReference type="RuleBase" id="RU003732"/>
    </source>
</evidence>
<dbReference type="PRINTS" id="PR00176">
    <property type="entry name" value="NANEUSMPORT"/>
</dbReference>
<dbReference type="InterPro" id="IPR047218">
    <property type="entry name" value="YocR/YhdH-like"/>
</dbReference>
<evidence type="ECO:0000256" key="2">
    <source>
        <dbReference type="ARBA" id="ARBA00022448"/>
    </source>
</evidence>
<reference evidence="9" key="1">
    <citation type="submission" date="2016-11" db="EMBL/GenBank/DDBJ databases">
        <authorList>
            <person name="Varghese N."/>
            <person name="Submissions S."/>
        </authorList>
    </citation>
    <scope>NUCLEOTIDE SEQUENCE [LARGE SCALE GENOMIC DNA]</scope>
    <source>
        <strain evidence="9">DSM 22212</strain>
    </source>
</reference>
<dbReference type="CDD" id="cd10336">
    <property type="entry name" value="SLC6sbd_Tyt1-Like"/>
    <property type="match status" value="1"/>
</dbReference>
<dbReference type="Proteomes" id="UP000185812">
    <property type="component" value="Unassembled WGS sequence"/>
</dbReference>
<keyword evidence="9" id="KW-1185">Reference proteome</keyword>
<dbReference type="GO" id="GO:0016020">
    <property type="term" value="C:membrane"/>
    <property type="evidence" value="ECO:0007669"/>
    <property type="project" value="UniProtKB-SubCell"/>
</dbReference>
<sequence>MATPGTDRGQWGSRIGFILAAAGSAVGLGNIWRFPYITGQSGGAAFVVIYLICVALICVPYLFAELVLGRHTQKNPVGAIRALRPGSPWVWVGGLCVITGVFILSYYAVIAGWTFGYIFKNLLFAHLDFGHFIASPWIVMPLFALFLGLTMLVVFGGVEEGIERWSKVLMPLLILLMVVLIVRAVTLPGAEKGLAFYLKPDFSKVTGEVIVAALGQAFFSLSLGMGAMITYGSYLSRRENVVVAGSYVALFDTLIALMAGFMIFPAVFAAGHDPASGPALVFIVLPEIFQALPLGNLIGALFFLLLSIAALTSTVSLLEVVVAYFVDERRWSRKKSVWTVGALTFVIGLPSALSQGTVAGLSNMDWLFGPDGLLGQHDFLSIMDAIWGNLALALGALLISIFVGWVWGVERAAEELRLGSRVSPGLVRLWQFFVRYICPVVIFIILMNVFRGYLG</sequence>
<proteinExistence type="inferred from homology"/>
<dbReference type="PROSITE" id="PS50267">
    <property type="entry name" value="NA_NEUROTRAN_SYMP_3"/>
    <property type="match status" value="1"/>
</dbReference>
<protein>
    <recommendedName>
        <fullName evidence="6">Transporter</fullName>
    </recommendedName>
</protein>
<feature type="transmembrane region" description="Helical" evidence="7">
    <location>
        <begin position="89"/>
        <end position="113"/>
    </location>
</feature>
<dbReference type="InterPro" id="IPR037272">
    <property type="entry name" value="SNS_sf"/>
</dbReference>
<keyword evidence="6" id="KW-0769">Symport</keyword>
<dbReference type="STRING" id="633813.SAMN04488087_1377"/>